<gene>
    <name evidence="12" type="ORF">HU200_046401</name>
</gene>
<evidence type="ECO:0000256" key="8">
    <source>
        <dbReference type="PROSITE-ProRule" id="PRU10141"/>
    </source>
</evidence>
<dbReference type="PROSITE" id="PS00107">
    <property type="entry name" value="PROTEIN_KINASE_ATP"/>
    <property type="match status" value="1"/>
</dbReference>
<dbReference type="PANTHER" id="PTHR45647:SF154">
    <property type="entry name" value="OS11G0618300 PROTEIN"/>
    <property type="match status" value="1"/>
</dbReference>
<dbReference type="GO" id="GO:0061630">
    <property type="term" value="F:ubiquitin protein ligase activity"/>
    <property type="evidence" value="ECO:0007669"/>
    <property type="project" value="UniProtKB-EC"/>
</dbReference>
<feature type="coiled-coil region" evidence="9">
    <location>
        <begin position="48"/>
        <end position="75"/>
    </location>
</feature>
<dbReference type="InterPro" id="IPR017441">
    <property type="entry name" value="Protein_kinase_ATP_BS"/>
</dbReference>
<dbReference type="GO" id="GO:0005524">
    <property type="term" value="F:ATP binding"/>
    <property type="evidence" value="ECO:0007669"/>
    <property type="project" value="UniProtKB-UniRule"/>
</dbReference>
<keyword evidence="6" id="KW-0833">Ubl conjugation pathway</keyword>
<dbReference type="InterPro" id="IPR011009">
    <property type="entry name" value="Kinase-like_dom_sf"/>
</dbReference>
<dbReference type="EC" id="2.3.2.27" evidence="2"/>
<dbReference type="Gene3D" id="1.10.510.10">
    <property type="entry name" value="Transferase(Phosphotransferase) domain 1"/>
    <property type="match status" value="1"/>
</dbReference>
<evidence type="ECO:0000256" key="9">
    <source>
        <dbReference type="SAM" id="Coils"/>
    </source>
</evidence>
<evidence type="ECO:0000256" key="5">
    <source>
        <dbReference type="ARBA" id="ARBA00022777"/>
    </source>
</evidence>
<dbReference type="Proteomes" id="UP000636709">
    <property type="component" value="Unassembled WGS sequence"/>
</dbReference>
<organism evidence="12 13">
    <name type="scientific">Digitaria exilis</name>
    <dbReference type="NCBI Taxonomy" id="1010633"/>
    <lineage>
        <taxon>Eukaryota</taxon>
        <taxon>Viridiplantae</taxon>
        <taxon>Streptophyta</taxon>
        <taxon>Embryophyta</taxon>
        <taxon>Tracheophyta</taxon>
        <taxon>Spermatophyta</taxon>
        <taxon>Magnoliopsida</taxon>
        <taxon>Liliopsida</taxon>
        <taxon>Poales</taxon>
        <taxon>Poaceae</taxon>
        <taxon>PACMAD clade</taxon>
        <taxon>Panicoideae</taxon>
        <taxon>Panicodae</taxon>
        <taxon>Paniceae</taxon>
        <taxon>Anthephorinae</taxon>
        <taxon>Digitaria</taxon>
    </lineage>
</organism>
<evidence type="ECO:0000313" key="12">
    <source>
        <dbReference type="EMBL" id="KAF8677915.1"/>
    </source>
</evidence>
<dbReference type="InterPro" id="IPR000719">
    <property type="entry name" value="Prot_kinase_dom"/>
</dbReference>
<proteinExistence type="predicted"/>
<evidence type="ECO:0000256" key="10">
    <source>
        <dbReference type="SAM" id="MobiDB-lite"/>
    </source>
</evidence>
<evidence type="ECO:0000256" key="2">
    <source>
        <dbReference type="ARBA" id="ARBA00012483"/>
    </source>
</evidence>
<evidence type="ECO:0000256" key="1">
    <source>
        <dbReference type="ARBA" id="ARBA00000900"/>
    </source>
</evidence>
<dbReference type="SMART" id="SM00220">
    <property type="entry name" value="S_TKc"/>
    <property type="match status" value="1"/>
</dbReference>
<comment type="caution">
    <text evidence="12">The sequence shown here is derived from an EMBL/GenBank/DDBJ whole genome shotgun (WGS) entry which is preliminary data.</text>
</comment>
<evidence type="ECO:0000259" key="11">
    <source>
        <dbReference type="PROSITE" id="PS50011"/>
    </source>
</evidence>
<protein>
    <recommendedName>
        <fullName evidence="2">RING-type E3 ubiquitin transferase</fullName>
        <ecNumber evidence="2">2.3.2.27</ecNumber>
    </recommendedName>
</protein>
<evidence type="ECO:0000313" key="13">
    <source>
        <dbReference type="Proteomes" id="UP000636709"/>
    </source>
</evidence>
<dbReference type="Gene3D" id="3.30.200.20">
    <property type="entry name" value="Phosphorylase Kinase, domain 1"/>
    <property type="match status" value="1"/>
</dbReference>
<feature type="domain" description="Protein kinase" evidence="11">
    <location>
        <begin position="286"/>
        <end position="522"/>
    </location>
</feature>
<sequence length="522" mass="59779">MRTRSGLDYSDKGFRNDINSTEDEDNSVQSGKTLKKMNVRVQDNCKECVSLKRELQDKQLDLDSERRRREKAECIATKFYEQMRAHSGVDYPDKGFRNDINSTEDEDNSVQSGKTLKKMNIRVQDNCKECVYLKRELQAKQLDLDSERRRRETAECSATKLYEQKKAIKKELDVEKSWRMTNQTVMKTLIDKVPSYMNKHTPKDVKELEEKSYAISTSDGVKELKDEIELLRYSYTSLVESNLLLQNHHIAVVAVLQNFRKWVESIKFNKITRFKVFEPNEIDEALKSSQLIGSGGFGKVYKALLEDRIVAIKLLDQFSNQGCREFDTEVQLLAKIHHENLVNLIGCCKGSHALVYEFLGNGTLEQRLDHRGGSVLSWKQRIDIVFKICCVLVFLHNLPKPIVHGDMKPENIMFDEEDTPKIGDFGISYERVEISDTGTWHHLTGNPRGTSCYMDPDFADVGKMTPSADVYAFGVILLQLVTGNTFPSGLVELAKEKLLSCTMLHTKTFKFAEEGVDEDAAY</sequence>
<keyword evidence="13" id="KW-1185">Reference proteome</keyword>
<evidence type="ECO:0000256" key="3">
    <source>
        <dbReference type="ARBA" id="ARBA00022679"/>
    </source>
</evidence>
<dbReference type="SUPFAM" id="SSF56112">
    <property type="entry name" value="Protein kinase-like (PK-like)"/>
    <property type="match status" value="1"/>
</dbReference>
<dbReference type="InterPro" id="IPR008271">
    <property type="entry name" value="Ser/Thr_kinase_AS"/>
</dbReference>
<name>A0A835AW86_9POAL</name>
<evidence type="ECO:0000256" key="4">
    <source>
        <dbReference type="ARBA" id="ARBA00022741"/>
    </source>
</evidence>
<feature type="region of interest" description="Disordered" evidence="10">
    <location>
        <begin position="1"/>
        <end position="32"/>
    </location>
</feature>
<dbReference type="InterPro" id="IPR051348">
    <property type="entry name" value="U-box_ubiquitin_ligases"/>
</dbReference>
<comment type="catalytic activity">
    <reaction evidence="1">
        <text>S-ubiquitinyl-[E2 ubiquitin-conjugating enzyme]-L-cysteine + [acceptor protein]-L-lysine = [E2 ubiquitin-conjugating enzyme]-L-cysteine + N(6)-ubiquitinyl-[acceptor protein]-L-lysine.</text>
        <dbReference type="EC" id="2.3.2.27"/>
    </reaction>
</comment>
<keyword evidence="5" id="KW-0418">Kinase</keyword>
<dbReference type="OrthoDB" id="638289at2759"/>
<feature type="binding site" evidence="8">
    <location>
        <position position="313"/>
    </location>
    <ligand>
        <name>ATP</name>
        <dbReference type="ChEBI" id="CHEBI:30616"/>
    </ligand>
</feature>
<dbReference type="AlphaFoldDB" id="A0A835AW86"/>
<accession>A0A835AW86</accession>
<keyword evidence="7 8" id="KW-0067">ATP-binding</keyword>
<keyword evidence="4 8" id="KW-0547">Nucleotide-binding</keyword>
<dbReference type="GO" id="GO:0004672">
    <property type="term" value="F:protein kinase activity"/>
    <property type="evidence" value="ECO:0007669"/>
    <property type="project" value="InterPro"/>
</dbReference>
<evidence type="ECO:0000256" key="7">
    <source>
        <dbReference type="ARBA" id="ARBA00022840"/>
    </source>
</evidence>
<evidence type="ECO:0000256" key="6">
    <source>
        <dbReference type="ARBA" id="ARBA00022786"/>
    </source>
</evidence>
<keyword evidence="3" id="KW-0808">Transferase</keyword>
<dbReference type="EMBL" id="JACEFO010002138">
    <property type="protein sequence ID" value="KAF8677915.1"/>
    <property type="molecule type" value="Genomic_DNA"/>
</dbReference>
<keyword evidence="9" id="KW-0175">Coiled coil</keyword>
<reference evidence="12" key="1">
    <citation type="submission" date="2020-07" db="EMBL/GenBank/DDBJ databases">
        <title>Genome sequence and genetic diversity analysis of an under-domesticated orphan crop, white fonio (Digitaria exilis).</title>
        <authorList>
            <person name="Bennetzen J.L."/>
            <person name="Chen S."/>
            <person name="Ma X."/>
            <person name="Wang X."/>
            <person name="Yssel A.E.J."/>
            <person name="Chaluvadi S.R."/>
            <person name="Johnson M."/>
            <person name="Gangashetty P."/>
            <person name="Hamidou F."/>
            <person name="Sanogo M.D."/>
            <person name="Zwaenepoel A."/>
            <person name="Wallace J."/>
            <person name="Van De Peer Y."/>
            <person name="Van Deynze A."/>
        </authorList>
    </citation>
    <scope>NUCLEOTIDE SEQUENCE</scope>
    <source>
        <tissue evidence="12">Leaves</tissue>
    </source>
</reference>
<dbReference type="PROSITE" id="PS00108">
    <property type="entry name" value="PROTEIN_KINASE_ST"/>
    <property type="match status" value="1"/>
</dbReference>
<dbReference type="PANTHER" id="PTHR45647">
    <property type="entry name" value="OS02G0152300 PROTEIN"/>
    <property type="match status" value="1"/>
</dbReference>
<dbReference type="Pfam" id="PF00069">
    <property type="entry name" value="Pkinase"/>
    <property type="match status" value="1"/>
</dbReference>
<dbReference type="PROSITE" id="PS50011">
    <property type="entry name" value="PROTEIN_KINASE_DOM"/>
    <property type="match status" value="1"/>
</dbReference>